<reference evidence="2" key="1">
    <citation type="journal article" date="2012" name="PLoS ONE">
        <title>Gene sets for utilization of primary and secondary nutrition supplies in the distal gut of endangered iberian lynx.</title>
        <authorList>
            <person name="Alcaide M."/>
            <person name="Messina E."/>
            <person name="Richter M."/>
            <person name="Bargiela R."/>
            <person name="Peplies J."/>
            <person name="Huws S.A."/>
            <person name="Newbold C.J."/>
            <person name="Golyshin P.N."/>
            <person name="Simon M.A."/>
            <person name="Lopez G."/>
            <person name="Yakimov M.M."/>
            <person name="Ferrer M."/>
        </authorList>
    </citation>
    <scope>NUCLEOTIDE SEQUENCE</scope>
</reference>
<organism evidence="2">
    <name type="scientific">gut metagenome</name>
    <dbReference type="NCBI Taxonomy" id="749906"/>
    <lineage>
        <taxon>unclassified sequences</taxon>
        <taxon>metagenomes</taxon>
        <taxon>organismal metagenomes</taxon>
    </lineage>
</organism>
<sequence length="36" mass="3922">RTGSISEKTSEKRRKINEGKEGICNMLVTGNGSRNA</sequence>
<dbReference type="AlphaFoldDB" id="J9G962"/>
<evidence type="ECO:0000256" key="1">
    <source>
        <dbReference type="SAM" id="MobiDB-lite"/>
    </source>
</evidence>
<accession>J9G962</accession>
<name>J9G962_9ZZZZ</name>
<comment type="caution">
    <text evidence="2">The sequence shown here is derived from an EMBL/GenBank/DDBJ whole genome shotgun (WGS) entry which is preliminary data.</text>
</comment>
<dbReference type="EMBL" id="AMCI01005507">
    <property type="protein sequence ID" value="EJW95994.1"/>
    <property type="molecule type" value="Genomic_DNA"/>
</dbReference>
<protein>
    <submittedName>
        <fullName evidence="2">Uncharacterized protein</fullName>
    </submittedName>
</protein>
<proteinExistence type="predicted"/>
<evidence type="ECO:0000313" key="2">
    <source>
        <dbReference type="EMBL" id="EJW95994.1"/>
    </source>
</evidence>
<gene>
    <name evidence="2" type="ORF">EVA_15901</name>
</gene>
<feature type="non-terminal residue" evidence="2">
    <location>
        <position position="1"/>
    </location>
</feature>
<feature type="region of interest" description="Disordered" evidence="1">
    <location>
        <begin position="1"/>
        <end position="20"/>
    </location>
</feature>